<protein>
    <recommendedName>
        <fullName evidence="1">Putative restriction endonuclease domain-containing protein</fullName>
    </recommendedName>
</protein>
<dbReference type="Proteomes" id="UP000660680">
    <property type="component" value="Unassembled WGS sequence"/>
</dbReference>
<dbReference type="SUPFAM" id="SSF52980">
    <property type="entry name" value="Restriction endonuclease-like"/>
    <property type="match status" value="1"/>
</dbReference>
<sequence>MAMPSDPFYRPPRRWTLGEFLMLPEDRGERVELDDGSLLVSPAPSIPHQRVERRVLVGIDAALPPTMEVFTGVNVLLNMSTMLIPDLAVVDACGRDALFFEAGDVLMVVEIVSPSSRATDRNRKRKLYAEAGIQHYVVIDPLVSPVRTDLFRLGDHGRYESVGEPMLGVLMLTEPVPVTVKLD</sequence>
<dbReference type="EMBL" id="BMRB01000002">
    <property type="protein sequence ID" value="GGS37812.1"/>
    <property type="molecule type" value="Genomic_DNA"/>
</dbReference>
<dbReference type="AlphaFoldDB" id="A0A918GHA8"/>
<dbReference type="PANTHER" id="PTHR35400:SF3">
    <property type="entry name" value="SLL1072 PROTEIN"/>
    <property type="match status" value="1"/>
</dbReference>
<dbReference type="PANTHER" id="PTHR35400">
    <property type="entry name" value="SLR1083 PROTEIN"/>
    <property type="match status" value="1"/>
</dbReference>
<dbReference type="CDD" id="cd06260">
    <property type="entry name" value="DUF820-like"/>
    <property type="match status" value="1"/>
</dbReference>
<reference evidence="2" key="2">
    <citation type="submission" date="2020-09" db="EMBL/GenBank/DDBJ databases">
        <authorList>
            <person name="Sun Q."/>
            <person name="Ohkuma M."/>
        </authorList>
    </citation>
    <scope>NUCLEOTIDE SEQUENCE</scope>
    <source>
        <strain evidence="2">JCM 3276</strain>
    </source>
</reference>
<dbReference type="Gene3D" id="3.90.1570.10">
    <property type="entry name" value="tt1808, chain A"/>
    <property type="match status" value="1"/>
</dbReference>
<dbReference type="InterPro" id="IPR008538">
    <property type="entry name" value="Uma2"/>
</dbReference>
<proteinExistence type="predicted"/>
<evidence type="ECO:0000259" key="1">
    <source>
        <dbReference type="Pfam" id="PF05685"/>
    </source>
</evidence>
<name>A0A918GHA8_9PSEU</name>
<evidence type="ECO:0000313" key="2">
    <source>
        <dbReference type="EMBL" id="GGS37812.1"/>
    </source>
</evidence>
<reference evidence="2" key="1">
    <citation type="journal article" date="2014" name="Int. J. Syst. Evol. Microbiol.">
        <title>Complete genome sequence of Corynebacterium casei LMG S-19264T (=DSM 44701T), isolated from a smear-ripened cheese.</title>
        <authorList>
            <consortium name="US DOE Joint Genome Institute (JGI-PGF)"/>
            <person name="Walter F."/>
            <person name="Albersmeier A."/>
            <person name="Kalinowski J."/>
            <person name="Ruckert C."/>
        </authorList>
    </citation>
    <scope>NUCLEOTIDE SEQUENCE</scope>
    <source>
        <strain evidence="2">JCM 3276</strain>
    </source>
</reference>
<dbReference type="Pfam" id="PF05685">
    <property type="entry name" value="Uma2"/>
    <property type="match status" value="1"/>
</dbReference>
<evidence type="ECO:0000313" key="3">
    <source>
        <dbReference type="Proteomes" id="UP000660680"/>
    </source>
</evidence>
<gene>
    <name evidence="2" type="ORF">GCM10010171_35880</name>
</gene>
<comment type="caution">
    <text evidence="2">The sequence shown here is derived from an EMBL/GenBank/DDBJ whole genome shotgun (WGS) entry which is preliminary data.</text>
</comment>
<keyword evidence="3" id="KW-1185">Reference proteome</keyword>
<organism evidence="2 3">
    <name type="scientific">Actinokineospora fastidiosa</name>
    <dbReference type="NCBI Taxonomy" id="1816"/>
    <lineage>
        <taxon>Bacteria</taxon>
        <taxon>Bacillati</taxon>
        <taxon>Actinomycetota</taxon>
        <taxon>Actinomycetes</taxon>
        <taxon>Pseudonocardiales</taxon>
        <taxon>Pseudonocardiaceae</taxon>
        <taxon>Actinokineospora</taxon>
    </lineage>
</organism>
<dbReference type="InterPro" id="IPR012296">
    <property type="entry name" value="Nuclease_put_TT1808"/>
</dbReference>
<accession>A0A918GHA8</accession>
<feature type="domain" description="Putative restriction endonuclease" evidence="1">
    <location>
        <begin position="19"/>
        <end position="177"/>
    </location>
</feature>
<dbReference type="InterPro" id="IPR011335">
    <property type="entry name" value="Restrct_endonuc-II-like"/>
</dbReference>